<dbReference type="Pfam" id="PF18074">
    <property type="entry name" value="PriA_C"/>
    <property type="match status" value="1"/>
</dbReference>
<reference evidence="15" key="1">
    <citation type="submission" date="2022-06" db="EMBL/GenBank/DDBJ databases">
        <title>Gracilimonas sp. CAU 1638 isolated from sea sediment.</title>
        <authorList>
            <person name="Kim W."/>
        </authorList>
    </citation>
    <scope>NUCLEOTIDE SEQUENCE</scope>
    <source>
        <strain evidence="15">CAU 1638</strain>
    </source>
</reference>
<dbReference type="InterPro" id="IPR014001">
    <property type="entry name" value="Helicase_ATP-bd"/>
</dbReference>
<evidence type="ECO:0000259" key="14">
    <source>
        <dbReference type="PROSITE" id="PS51194"/>
    </source>
</evidence>
<accession>A0A9X2RG75</accession>
<dbReference type="Pfam" id="PF17764">
    <property type="entry name" value="PriA_3primeBD"/>
    <property type="match status" value="1"/>
</dbReference>
<dbReference type="GO" id="GO:0006310">
    <property type="term" value="P:DNA recombination"/>
    <property type="evidence" value="ECO:0007669"/>
    <property type="project" value="InterPro"/>
</dbReference>
<evidence type="ECO:0000313" key="15">
    <source>
        <dbReference type="EMBL" id="MCP9290789.1"/>
    </source>
</evidence>
<dbReference type="Pfam" id="PF18319">
    <property type="entry name" value="Zn_ribbon_PriA"/>
    <property type="match status" value="1"/>
</dbReference>
<organism evidence="15 16">
    <name type="scientific">Gracilimonas sediminicola</name>
    <dbReference type="NCBI Taxonomy" id="2952158"/>
    <lineage>
        <taxon>Bacteria</taxon>
        <taxon>Pseudomonadati</taxon>
        <taxon>Balneolota</taxon>
        <taxon>Balneolia</taxon>
        <taxon>Balneolales</taxon>
        <taxon>Balneolaceae</taxon>
        <taxon>Gracilimonas</taxon>
    </lineage>
</organism>
<dbReference type="InterPro" id="IPR005259">
    <property type="entry name" value="PriA"/>
</dbReference>
<evidence type="ECO:0000256" key="12">
    <source>
        <dbReference type="HAMAP-Rule" id="MF_00983"/>
    </source>
</evidence>
<dbReference type="InterPro" id="IPR027417">
    <property type="entry name" value="P-loop_NTPase"/>
</dbReference>
<proteinExistence type="inferred from homology"/>
<feature type="binding site" evidence="12">
    <location>
        <position position="526"/>
    </location>
    <ligand>
        <name>Zn(2+)</name>
        <dbReference type="ChEBI" id="CHEBI:29105"/>
        <label>2</label>
    </ligand>
</feature>
<comment type="catalytic activity">
    <reaction evidence="11 12">
        <text>ATP + H2O = ADP + phosphate + H(+)</text>
        <dbReference type="Rhea" id="RHEA:13065"/>
        <dbReference type="ChEBI" id="CHEBI:15377"/>
        <dbReference type="ChEBI" id="CHEBI:15378"/>
        <dbReference type="ChEBI" id="CHEBI:30616"/>
        <dbReference type="ChEBI" id="CHEBI:43474"/>
        <dbReference type="ChEBI" id="CHEBI:456216"/>
        <dbReference type="EC" id="5.6.2.4"/>
    </reaction>
</comment>
<dbReference type="RefSeq" id="WP_255133180.1">
    <property type="nucleotide sequence ID" value="NZ_JANDBC010000001.1"/>
</dbReference>
<feature type="binding site" evidence="12">
    <location>
        <position position="554"/>
    </location>
    <ligand>
        <name>Zn(2+)</name>
        <dbReference type="ChEBI" id="CHEBI:29105"/>
        <label>1</label>
    </ligand>
</feature>
<evidence type="ECO:0000259" key="13">
    <source>
        <dbReference type="PROSITE" id="PS51192"/>
    </source>
</evidence>
<keyword evidence="3 12" id="KW-0479">Metal-binding</keyword>
<comment type="function">
    <text evidence="12">Initiates the restart of stalled replication forks, which reloads the replicative helicase on sites other than the origin of replication. Recognizes and binds to abandoned replication forks and remodels them to uncover a helicase loading site. Promotes assembly of the primosome at these replication forks.</text>
</comment>
<protein>
    <recommendedName>
        <fullName evidence="12">Replication restart protein PriA</fullName>
    </recommendedName>
    <alternativeName>
        <fullName evidence="12">ATP-dependent DNA helicase PriA</fullName>
        <ecNumber evidence="12">5.6.2.4</ecNumber>
    </alternativeName>
    <alternativeName>
        <fullName evidence="12">DNA 3'-5' helicase PriA</fullName>
    </alternativeName>
</protein>
<dbReference type="SUPFAM" id="SSF52540">
    <property type="entry name" value="P-loop containing nucleoside triphosphate hydrolases"/>
    <property type="match status" value="2"/>
</dbReference>
<gene>
    <name evidence="12 15" type="primary">priA</name>
    <name evidence="15" type="ORF">NM125_04215</name>
</gene>
<evidence type="ECO:0000256" key="7">
    <source>
        <dbReference type="ARBA" id="ARBA00022833"/>
    </source>
</evidence>
<feature type="binding site" evidence="12">
    <location>
        <position position="514"/>
    </location>
    <ligand>
        <name>Zn(2+)</name>
        <dbReference type="ChEBI" id="CHEBI:29105"/>
        <label>1</label>
    </ligand>
</feature>
<dbReference type="SMART" id="SM00487">
    <property type="entry name" value="DEXDc"/>
    <property type="match status" value="1"/>
</dbReference>
<dbReference type="GO" id="GO:0006270">
    <property type="term" value="P:DNA replication initiation"/>
    <property type="evidence" value="ECO:0007669"/>
    <property type="project" value="TreeGrafter"/>
</dbReference>
<dbReference type="GO" id="GO:0008270">
    <property type="term" value="F:zinc ion binding"/>
    <property type="evidence" value="ECO:0007669"/>
    <property type="project" value="UniProtKB-UniRule"/>
</dbReference>
<dbReference type="AlphaFoldDB" id="A0A9X2RG75"/>
<dbReference type="GO" id="GO:0006302">
    <property type="term" value="P:double-strand break repair"/>
    <property type="evidence" value="ECO:0007669"/>
    <property type="project" value="InterPro"/>
</dbReference>
<dbReference type="GO" id="GO:1990077">
    <property type="term" value="C:primosome complex"/>
    <property type="evidence" value="ECO:0007669"/>
    <property type="project" value="UniProtKB-UniRule"/>
</dbReference>
<feature type="domain" description="Helicase ATP-binding" evidence="13">
    <location>
        <begin position="286"/>
        <end position="453"/>
    </location>
</feature>
<comment type="caution">
    <text evidence="12">Lacks conserved residue(s) required for the propagation of feature annotation.</text>
</comment>
<dbReference type="Pfam" id="PF00271">
    <property type="entry name" value="Helicase_C"/>
    <property type="match status" value="1"/>
</dbReference>
<comment type="subunit">
    <text evidence="12">Component of the replication restart primosome.</text>
</comment>
<feature type="domain" description="Helicase C-terminal" evidence="14">
    <location>
        <begin position="546"/>
        <end position="703"/>
    </location>
</feature>
<dbReference type="SMART" id="SM00490">
    <property type="entry name" value="HELICc"/>
    <property type="match status" value="1"/>
</dbReference>
<dbReference type="PROSITE" id="PS51194">
    <property type="entry name" value="HELICASE_CTER"/>
    <property type="match status" value="1"/>
</dbReference>
<keyword evidence="16" id="KW-1185">Reference proteome</keyword>
<comment type="caution">
    <text evidence="15">The sequence shown here is derived from an EMBL/GenBank/DDBJ whole genome shotgun (WGS) entry which is preliminary data.</text>
</comment>
<feature type="binding site" evidence="12">
    <location>
        <position position="517"/>
    </location>
    <ligand>
        <name>Zn(2+)</name>
        <dbReference type="ChEBI" id="CHEBI:29105"/>
        <label>1</label>
    </ligand>
</feature>
<comment type="catalytic activity">
    <reaction evidence="12">
        <text>Couples ATP hydrolysis with the unwinding of duplex DNA by translocating in the 3'-5' direction.</text>
        <dbReference type="EC" id="5.6.2.4"/>
    </reaction>
</comment>
<keyword evidence="1 12" id="KW-0639">Primosome</keyword>
<evidence type="ECO:0000256" key="6">
    <source>
        <dbReference type="ARBA" id="ARBA00022806"/>
    </source>
</evidence>
<evidence type="ECO:0000256" key="3">
    <source>
        <dbReference type="ARBA" id="ARBA00022723"/>
    </source>
</evidence>
<dbReference type="Proteomes" id="UP001139125">
    <property type="component" value="Unassembled WGS sequence"/>
</dbReference>
<dbReference type="GO" id="GO:0043138">
    <property type="term" value="F:3'-5' DNA helicase activity"/>
    <property type="evidence" value="ECO:0007669"/>
    <property type="project" value="UniProtKB-EC"/>
</dbReference>
<dbReference type="FunFam" id="3.40.50.300:FF:000489">
    <property type="entry name" value="Primosome assembly protein PriA"/>
    <property type="match status" value="1"/>
</dbReference>
<dbReference type="NCBIfam" id="TIGR00595">
    <property type="entry name" value="priA"/>
    <property type="match status" value="1"/>
</dbReference>
<keyword evidence="9 12" id="KW-0238">DNA-binding</keyword>
<dbReference type="Pfam" id="PF00270">
    <property type="entry name" value="DEAD"/>
    <property type="match status" value="1"/>
</dbReference>
<dbReference type="CDD" id="cd17929">
    <property type="entry name" value="DEXHc_priA"/>
    <property type="match status" value="1"/>
</dbReference>
<dbReference type="PROSITE" id="PS51192">
    <property type="entry name" value="HELICASE_ATP_BIND_1"/>
    <property type="match status" value="1"/>
</dbReference>
<dbReference type="Gene3D" id="3.40.50.300">
    <property type="entry name" value="P-loop containing nucleotide triphosphate hydrolases"/>
    <property type="match status" value="2"/>
</dbReference>
<sequence length="811" mass="91710">MSIFVDVALPAAVRKQFTYHVPKELMASVQPGQRVWIPFRNYYAIGVIVGVHNQTPSFKTKPLRKILDEDPLLSQELLKLTQWISRFYYSSWGETIQAALPAGLNFVSRKYLRVSESVDDAGLSEDQKEIIEDLQQSETTLNEAKKRYKGTGLNKVFSKLLKKKVIEIWEEPDLKVTVATERQWIWAEGRNEESVQAFLESDDANSELKWIEALSYIAERIPIRQSDISEESVLTSYTLKKLRDEGWITYQDVEKKTEIDHLSHEPESIKTLNEDQEKAFEKISESLTKEEFANYLLFGITGSGKTEVYIHALKQVVENGKGGIVLVPEIALTPQTVSRFYRIFGDQIAVLHSRMTNRERLQAWKDLNSGKKNIAIGPRSAVFAPVQNLGLIILDEEHDSSYKQMDPAPRYHARETAIVRARENDAVVIMGSATPSMQALNMAAKGKCEMLELKKRHAEAKLPEVEVLDLKQYKGAMRGELAVPLFMEMEEALEKGEQIILLYNRRGYASYLQCEDCGHIPQSPECSVSLTYHKRKNLLMCHYSGYSRRADTNCEHCGSPNLKVQGSGTQNIEEQLGDLFPEASVIRFDRDSTSRKGAHEQILNTFGEGEADILIGTQLVAKGLDFPNVTVVGVIDTDTELAFPSFQATERMYQLLSQVSGRSGRGEKAGTVFLQSRQPENPAIQFAKKHDHRGFARQEMEFRKPLYYPPYSRLIQFELKSTKEQEVSQAAHQLTSSIGRVVPELAVLGPSPGAIPWMNKKYIWEVTLKIDPEKGAGYIEAVVEKIMGVYEAETKGRFSSVRVNVNVDAIQ</sequence>
<evidence type="ECO:0000256" key="9">
    <source>
        <dbReference type="ARBA" id="ARBA00023125"/>
    </source>
</evidence>
<keyword evidence="2 12" id="KW-0235">DNA replication</keyword>
<comment type="similarity">
    <text evidence="12">Belongs to the helicase family. PriA subfamily.</text>
</comment>
<evidence type="ECO:0000256" key="1">
    <source>
        <dbReference type="ARBA" id="ARBA00022515"/>
    </source>
</evidence>
<feature type="binding site" evidence="12">
    <location>
        <position position="557"/>
    </location>
    <ligand>
        <name>Zn(2+)</name>
        <dbReference type="ChEBI" id="CHEBI:29105"/>
        <label>1</label>
    </ligand>
</feature>
<dbReference type="InterPro" id="IPR041236">
    <property type="entry name" value="PriA_C"/>
</dbReference>
<dbReference type="PANTHER" id="PTHR30580:SF0">
    <property type="entry name" value="PRIMOSOMAL PROTEIN N"/>
    <property type="match status" value="1"/>
</dbReference>
<dbReference type="GO" id="GO:0006269">
    <property type="term" value="P:DNA replication, synthesis of primer"/>
    <property type="evidence" value="ECO:0007669"/>
    <property type="project" value="UniProtKB-KW"/>
</dbReference>
<dbReference type="HAMAP" id="MF_00983">
    <property type="entry name" value="PriA"/>
    <property type="match status" value="1"/>
</dbReference>
<comment type="cofactor">
    <cofactor evidence="12">
        <name>Zn(2+)</name>
        <dbReference type="ChEBI" id="CHEBI:29105"/>
    </cofactor>
    <text evidence="12">Binds 2 zinc ions per subunit.</text>
</comment>
<feature type="binding site" evidence="12">
    <location>
        <position position="541"/>
    </location>
    <ligand>
        <name>Zn(2+)</name>
        <dbReference type="ChEBI" id="CHEBI:29105"/>
        <label>2</label>
    </ligand>
</feature>
<dbReference type="CDD" id="cd18804">
    <property type="entry name" value="SF2_C_priA"/>
    <property type="match status" value="1"/>
</dbReference>
<dbReference type="InterPro" id="IPR011545">
    <property type="entry name" value="DEAD/DEAH_box_helicase_dom"/>
</dbReference>
<dbReference type="GO" id="GO:0005524">
    <property type="term" value="F:ATP binding"/>
    <property type="evidence" value="ECO:0007669"/>
    <property type="project" value="UniProtKB-UniRule"/>
</dbReference>
<dbReference type="Gene3D" id="3.40.1440.60">
    <property type="entry name" value="PriA, 3(prime) DNA-binding domain"/>
    <property type="match status" value="1"/>
</dbReference>
<dbReference type="InterPro" id="IPR001650">
    <property type="entry name" value="Helicase_C-like"/>
</dbReference>
<dbReference type="InterPro" id="IPR042115">
    <property type="entry name" value="PriA_3primeBD_sf"/>
</dbReference>
<keyword evidence="8 12" id="KW-0067">ATP-binding</keyword>
<keyword evidence="5 12" id="KW-0378">Hydrolase</keyword>
<evidence type="ECO:0000256" key="2">
    <source>
        <dbReference type="ARBA" id="ARBA00022705"/>
    </source>
</evidence>
<keyword evidence="6 12" id="KW-0347">Helicase</keyword>
<dbReference type="EC" id="5.6.2.4" evidence="12"/>
<keyword evidence="10 12" id="KW-0413">Isomerase</keyword>
<dbReference type="InterPro" id="IPR041222">
    <property type="entry name" value="PriA_3primeBD"/>
</dbReference>
<dbReference type="InterPro" id="IPR040498">
    <property type="entry name" value="PriA_CRR"/>
</dbReference>
<evidence type="ECO:0000256" key="8">
    <source>
        <dbReference type="ARBA" id="ARBA00022840"/>
    </source>
</evidence>
<evidence type="ECO:0000256" key="11">
    <source>
        <dbReference type="ARBA" id="ARBA00048988"/>
    </source>
</evidence>
<name>A0A9X2RG75_9BACT</name>
<evidence type="ECO:0000256" key="10">
    <source>
        <dbReference type="ARBA" id="ARBA00023235"/>
    </source>
</evidence>
<evidence type="ECO:0000256" key="5">
    <source>
        <dbReference type="ARBA" id="ARBA00022801"/>
    </source>
</evidence>
<dbReference type="GO" id="GO:0016787">
    <property type="term" value="F:hydrolase activity"/>
    <property type="evidence" value="ECO:0007669"/>
    <property type="project" value="UniProtKB-KW"/>
</dbReference>
<dbReference type="GO" id="GO:0003677">
    <property type="term" value="F:DNA binding"/>
    <property type="evidence" value="ECO:0007669"/>
    <property type="project" value="UniProtKB-UniRule"/>
</dbReference>
<evidence type="ECO:0000256" key="4">
    <source>
        <dbReference type="ARBA" id="ARBA00022741"/>
    </source>
</evidence>
<dbReference type="EMBL" id="JANDBC010000001">
    <property type="protein sequence ID" value="MCP9290789.1"/>
    <property type="molecule type" value="Genomic_DNA"/>
</dbReference>
<evidence type="ECO:0000313" key="16">
    <source>
        <dbReference type="Proteomes" id="UP001139125"/>
    </source>
</evidence>
<dbReference type="PANTHER" id="PTHR30580">
    <property type="entry name" value="PRIMOSOMAL PROTEIN N"/>
    <property type="match status" value="1"/>
</dbReference>
<keyword evidence="7 12" id="KW-0862">Zinc</keyword>
<keyword evidence="4 12" id="KW-0547">Nucleotide-binding</keyword>